<feature type="signal peptide" evidence="2">
    <location>
        <begin position="1"/>
        <end position="20"/>
    </location>
</feature>
<gene>
    <name evidence="4" type="ORF">EZI54_17925</name>
</gene>
<sequence>MKKSAIAVLAGVLISGHVLADDAQPKAYLGLNYLAAQYEEDGVDDTLDVGAIFVQLGAQINPYLAGELRVGSGITDDSTTIYGVDASLEIKNLFGGYLKAGIPTGTLVYPYVVAGVSRAEVEVTASSGYYQVSNSDSGSDISYGAGVNLDIADNFAANVEYMQYYDKDGIDISGISFGGQFKF</sequence>
<comment type="caution">
    <text evidence="4">The sequence shown here is derived from an EMBL/GenBank/DDBJ whole genome shotgun (WGS) entry which is preliminary data.</text>
</comment>
<feature type="domain" description="Outer membrane protein beta-barrel" evidence="3">
    <location>
        <begin position="7"/>
        <end position="183"/>
    </location>
</feature>
<dbReference type="RefSeq" id="WP_131483258.1">
    <property type="nucleotide sequence ID" value="NZ_SJDL01000033.1"/>
</dbReference>
<evidence type="ECO:0000259" key="3">
    <source>
        <dbReference type="Pfam" id="PF13505"/>
    </source>
</evidence>
<accession>A0ABY1ZGT2</accession>
<organism evidence="4 5">
    <name type="scientific">Marinobacter halodurans</name>
    <dbReference type="NCBI Taxonomy" id="2528979"/>
    <lineage>
        <taxon>Bacteria</taxon>
        <taxon>Pseudomonadati</taxon>
        <taxon>Pseudomonadota</taxon>
        <taxon>Gammaproteobacteria</taxon>
        <taxon>Pseudomonadales</taxon>
        <taxon>Marinobacteraceae</taxon>
        <taxon>Marinobacter</taxon>
    </lineage>
</organism>
<evidence type="ECO:0000313" key="4">
    <source>
        <dbReference type="EMBL" id="TBW50777.1"/>
    </source>
</evidence>
<dbReference type="InterPro" id="IPR027385">
    <property type="entry name" value="Beta-barrel_OMP"/>
</dbReference>
<name>A0ABY1ZGT2_9GAMM</name>
<evidence type="ECO:0000313" key="5">
    <source>
        <dbReference type="Proteomes" id="UP000313645"/>
    </source>
</evidence>
<protein>
    <submittedName>
        <fullName evidence="4">Porin family protein</fullName>
    </submittedName>
</protein>
<evidence type="ECO:0000256" key="1">
    <source>
        <dbReference type="ARBA" id="ARBA00022729"/>
    </source>
</evidence>
<dbReference type="EMBL" id="SJDL01000033">
    <property type="protein sequence ID" value="TBW50777.1"/>
    <property type="molecule type" value="Genomic_DNA"/>
</dbReference>
<dbReference type="InterPro" id="IPR011250">
    <property type="entry name" value="OMP/PagP_B-barrel"/>
</dbReference>
<keyword evidence="5" id="KW-1185">Reference proteome</keyword>
<proteinExistence type="predicted"/>
<dbReference type="SUPFAM" id="SSF56925">
    <property type="entry name" value="OMPA-like"/>
    <property type="match status" value="1"/>
</dbReference>
<feature type="chain" id="PRO_5046996614" evidence="2">
    <location>
        <begin position="21"/>
        <end position="183"/>
    </location>
</feature>
<dbReference type="Proteomes" id="UP000313645">
    <property type="component" value="Unassembled WGS sequence"/>
</dbReference>
<dbReference type="Pfam" id="PF13505">
    <property type="entry name" value="OMP_b-brl"/>
    <property type="match status" value="1"/>
</dbReference>
<evidence type="ECO:0000256" key="2">
    <source>
        <dbReference type="SAM" id="SignalP"/>
    </source>
</evidence>
<dbReference type="Gene3D" id="2.40.160.20">
    <property type="match status" value="1"/>
</dbReference>
<keyword evidence="1 2" id="KW-0732">Signal</keyword>
<reference evidence="4 5" key="1">
    <citation type="submission" date="2019-02" db="EMBL/GenBank/DDBJ databases">
        <title>Marinobacter halodurans sp. nov., a marine bacterium isolated from sea tidal flat.</title>
        <authorList>
            <person name="Yoo Y."/>
            <person name="Lee D.W."/>
            <person name="Kim B.S."/>
            <person name="Kim J.-J."/>
        </authorList>
    </citation>
    <scope>NUCLEOTIDE SEQUENCE [LARGE SCALE GENOMIC DNA]</scope>
    <source>
        <strain evidence="4 5">YJ-S3-2</strain>
    </source>
</reference>